<dbReference type="STRING" id="1618484.UR56_C0001G0025"/>
<feature type="transmembrane region" description="Helical" evidence="1">
    <location>
        <begin position="168"/>
        <end position="189"/>
    </location>
</feature>
<proteinExistence type="predicted"/>
<dbReference type="Pfam" id="PF06197">
    <property type="entry name" value="DUF998"/>
    <property type="match status" value="1"/>
</dbReference>
<feature type="transmembrane region" description="Helical" evidence="1">
    <location>
        <begin position="89"/>
        <end position="105"/>
    </location>
</feature>
<organism evidence="2 3">
    <name type="scientific">Candidatus Roizmanbacteria bacterium GW2011_GWC2_34_23</name>
    <dbReference type="NCBI Taxonomy" id="1618484"/>
    <lineage>
        <taxon>Bacteria</taxon>
        <taxon>Candidatus Roizmaniibacteriota</taxon>
    </lineage>
</organism>
<accession>A0A0G0B1B2</accession>
<keyword evidence="1" id="KW-0472">Membrane</keyword>
<protein>
    <recommendedName>
        <fullName evidence="4">DUF998 domain-containing protein</fullName>
    </recommendedName>
</protein>
<evidence type="ECO:0000313" key="2">
    <source>
        <dbReference type="EMBL" id="KKP63218.1"/>
    </source>
</evidence>
<gene>
    <name evidence="2" type="ORF">UR56_C0001G0025</name>
</gene>
<name>A0A0G0B1B2_9BACT</name>
<dbReference type="Proteomes" id="UP000034004">
    <property type="component" value="Unassembled WGS sequence"/>
</dbReference>
<dbReference type="AlphaFoldDB" id="A0A0G0B1B2"/>
<dbReference type="EMBL" id="LBPR01000001">
    <property type="protein sequence ID" value="KKP63218.1"/>
    <property type="molecule type" value="Genomic_DNA"/>
</dbReference>
<feature type="transmembrane region" description="Helical" evidence="1">
    <location>
        <begin position="12"/>
        <end position="31"/>
    </location>
</feature>
<evidence type="ECO:0000256" key="1">
    <source>
        <dbReference type="SAM" id="Phobius"/>
    </source>
</evidence>
<keyword evidence="1" id="KW-1133">Transmembrane helix</keyword>
<evidence type="ECO:0008006" key="4">
    <source>
        <dbReference type="Google" id="ProtNLM"/>
    </source>
</evidence>
<dbReference type="InterPro" id="IPR009339">
    <property type="entry name" value="DUF998"/>
</dbReference>
<feature type="transmembrane region" description="Helical" evidence="1">
    <location>
        <begin position="57"/>
        <end position="77"/>
    </location>
</feature>
<sequence length="190" mass="22684">MEESKNRLTIFKYNAILSILFFLSSTFYMGVQIKNYNFSDYTISQLSYFLNRDQLSVFNFLFFIKSFLDLSFAYYVFKFYNLRLKTLPALTLLIAILSFGLLGFFPTNQFFLIHLTIFVVTFFSWIFSQYTLSKLTNDENFVHFSKILILVEFITANIFLFFNYFNAISETVFCLLIFVWLTIFIGRYLK</sequence>
<feature type="transmembrane region" description="Helical" evidence="1">
    <location>
        <begin position="111"/>
        <end position="132"/>
    </location>
</feature>
<comment type="caution">
    <text evidence="2">The sequence shown here is derived from an EMBL/GenBank/DDBJ whole genome shotgun (WGS) entry which is preliminary data.</text>
</comment>
<feature type="transmembrane region" description="Helical" evidence="1">
    <location>
        <begin position="144"/>
        <end position="162"/>
    </location>
</feature>
<evidence type="ECO:0000313" key="3">
    <source>
        <dbReference type="Proteomes" id="UP000034004"/>
    </source>
</evidence>
<keyword evidence="1" id="KW-0812">Transmembrane</keyword>
<reference evidence="2 3" key="1">
    <citation type="journal article" date="2015" name="Nature">
        <title>rRNA introns, odd ribosomes, and small enigmatic genomes across a large radiation of phyla.</title>
        <authorList>
            <person name="Brown C.T."/>
            <person name="Hug L.A."/>
            <person name="Thomas B.C."/>
            <person name="Sharon I."/>
            <person name="Castelle C.J."/>
            <person name="Singh A."/>
            <person name="Wilkins M.J."/>
            <person name="Williams K.H."/>
            <person name="Banfield J.F."/>
        </authorList>
    </citation>
    <scope>NUCLEOTIDE SEQUENCE [LARGE SCALE GENOMIC DNA]</scope>
</reference>